<evidence type="ECO:0000256" key="3">
    <source>
        <dbReference type="ARBA" id="ARBA00023163"/>
    </source>
</evidence>
<dbReference type="FunCoup" id="A0A2R6RNJ0">
    <property type="interactions" value="2299"/>
</dbReference>
<evidence type="ECO:0000256" key="5">
    <source>
        <dbReference type="SAM" id="MobiDB-lite"/>
    </source>
</evidence>
<dbReference type="InterPro" id="IPR011598">
    <property type="entry name" value="bHLH_dom"/>
</dbReference>
<dbReference type="GO" id="GO:0005634">
    <property type="term" value="C:nucleus"/>
    <property type="evidence" value="ECO:0007669"/>
    <property type="project" value="UniProtKB-SubCell"/>
</dbReference>
<dbReference type="SUPFAM" id="SSF47459">
    <property type="entry name" value="HLH, helix-loop-helix DNA-binding domain"/>
    <property type="match status" value="1"/>
</dbReference>
<keyword evidence="8" id="KW-1185">Reference proteome</keyword>
<accession>A0A2R6RNJ0</accession>
<reference evidence="7 8" key="1">
    <citation type="submission" date="2017-07" db="EMBL/GenBank/DDBJ databases">
        <title>An improved, manually edited Actinidia chinensis var. chinensis (kiwifruit) genome highlights the challenges associated with draft genomes and gene prediction in plants.</title>
        <authorList>
            <person name="Pilkington S."/>
            <person name="Crowhurst R."/>
            <person name="Hilario E."/>
            <person name="Nardozza S."/>
            <person name="Fraser L."/>
            <person name="Peng Y."/>
            <person name="Gunaseelan K."/>
            <person name="Simpson R."/>
            <person name="Tahir J."/>
            <person name="Deroles S."/>
            <person name="Templeton K."/>
            <person name="Luo Z."/>
            <person name="Davy M."/>
            <person name="Cheng C."/>
            <person name="Mcneilage M."/>
            <person name="Scaglione D."/>
            <person name="Liu Y."/>
            <person name="Zhang Q."/>
            <person name="Datson P."/>
            <person name="De Silva N."/>
            <person name="Gardiner S."/>
            <person name="Bassett H."/>
            <person name="Chagne D."/>
            <person name="Mccallum J."/>
            <person name="Dzierzon H."/>
            <person name="Deng C."/>
            <person name="Wang Y.-Y."/>
            <person name="Barron N."/>
            <person name="Manako K."/>
            <person name="Bowen J."/>
            <person name="Foster T."/>
            <person name="Erridge Z."/>
            <person name="Tiffin H."/>
            <person name="Waite C."/>
            <person name="Davies K."/>
            <person name="Grierson E."/>
            <person name="Laing W."/>
            <person name="Kirk R."/>
            <person name="Chen X."/>
            <person name="Wood M."/>
            <person name="Montefiori M."/>
            <person name="Brummell D."/>
            <person name="Schwinn K."/>
            <person name="Catanach A."/>
            <person name="Fullerton C."/>
            <person name="Li D."/>
            <person name="Meiyalaghan S."/>
            <person name="Nieuwenhuizen N."/>
            <person name="Read N."/>
            <person name="Prakash R."/>
            <person name="Hunter D."/>
            <person name="Zhang H."/>
            <person name="Mckenzie M."/>
            <person name="Knabel M."/>
            <person name="Harris A."/>
            <person name="Allan A."/>
            <person name="Chen A."/>
            <person name="Janssen B."/>
            <person name="Plunkett B."/>
            <person name="Dwamena C."/>
            <person name="Voogd C."/>
            <person name="Leif D."/>
            <person name="Lafferty D."/>
            <person name="Souleyre E."/>
            <person name="Varkonyi-Gasic E."/>
            <person name="Gambi F."/>
            <person name="Hanley J."/>
            <person name="Yao J.-L."/>
            <person name="Cheung J."/>
            <person name="David K."/>
            <person name="Warren B."/>
            <person name="Marsh K."/>
            <person name="Snowden K."/>
            <person name="Lin-Wang K."/>
            <person name="Brian L."/>
            <person name="Martinez-Sanchez M."/>
            <person name="Wang M."/>
            <person name="Ileperuma N."/>
            <person name="Macnee N."/>
            <person name="Campin R."/>
            <person name="Mcatee P."/>
            <person name="Drummond R."/>
            <person name="Espley R."/>
            <person name="Ireland H."/>
            <person name="Wu R."/>
            <person name="Atkinson R."/>
            <person name="Karunairetnam S."/>
            <person name="Bulley S."/>
            <person name="Chunkath S."/>
            <person name="Hanley Z."/>
            <person name="Storey R."/>
            <person name="Thrimawithana A."/>
            <person name="Thomson S."/>
            <person name="David C."/>
            <person name="Testolin R."/>
        </authorList>
    </citation>
    <scope>NUCLEOTIDE SEQUENCE [LARGE SCALE GENOMIC DNA]</scope>
    <source>
        <strain evidence="8">cv. Red5</strain>
        <tissue evidence="7">Young leaf</tissue>
    </source>
</reference>
<feature type="domain" description="BHLH" evidence="6">
    <location>
        <begin position="303"/>
        <end position="352"/>
    </location>
</feature>
<evidence type="ECO:0000256" key="2">
    <source>
        <dbReference type="ARBA" id="ARBA00023015"/>
    </source>
</evidence>
<proteinExistence type="predicted"/>
<evidence type="ECO:0000313" key="8">
    <source>
        <dbReference type="Proteomes" id="UP000241394"/>
    </source>
</evidence>
<dbReference type="STRING" id="1590841.A0A2R6RNJ0"/>
<dbReference type="OMA" id="NSVPIYM"/>
<comment type="caution">
    <text evidence="7">The sequence shown here is derived from an EMBL/GenBank/DDBJ whole genome shotgun (WGS) entry which is preliminary data.</text>
</comment>
<protein>
    <submittedName>
        <fullName evidence="7">Transcription factor like</fullName>
    </submittedName>
</protein>
<dbReference type="EMBL" id="NKQK01000004">
    <property type="protein sequence ID" value="PSS31597.1"/>
    <property type="molecule type" value="Genomic_DNA"/>
</dbReference>
<keyword evidence="3" id="KW-0804">Transcription</keyword>
<dbReference type="PANTHER" id="PTHR36066:SF2">
    <property type="entry name" value="TRANSCRIPTION FACTOR BHLH145"/>
    <property type="match status" value="1"/>
</dbReference>
<dbReference type="InterPro" id="IPR036638">
    <property type="entry name" value="HLH_DNA-bd_sf"/>
</dbReference>
<reference evidence="8" key="2">
    <citation type="journal article" date="2018" name="BMC Genomics">
        <title>A manually annotated Actinidia chinensis var. chinensis (kiwifruit) genome highlights the challenges associated with draft genomes and gene prediction in plants.</title>
        <authorList>
            <person name="Pilkington S.M."/>
            <person name="Crowhurst R."/>
            <person name="Hilario E."/>
            <person name="Nardozza S."/>
            <person name="Fraser L."/>
            <person name="Peng Y."/>
            <person name="Gunaseelan K."/>
            <person name="Simpson R."/>
            <person name="Tahir J."/>
            <person name="Deroles S.C."/>
            <person name="Templeton K."/>
            <person name="Luo Z."/>
            <person name="Davy M."/>
            <person name="Cheng C."/>
            <person name="McNeilage M."/>
            <person name="Scaglione D."/>
            <person name="Liu Y."/>
            <person name="Zhang Q."/>
            <person name="Datson P."/>
            <person name="De Silva N."/>
            <person name="Gardiner S.E."/>
            <person name="Bassett H."/>
            <person name="Chagne D."/>
            <person name="McCallum J."/>
            <person name="Dzierzon H."/>
            <person name="Deng C."/>
            <person name="Wang Y.Y."/>
            <person name="Barron L."/>
            <person name="Manako K."/>
            <person name="Bowen J."/>
            <person name="Foster T.M."/>
            <person name="Erridge Z.A."/>
            <person name="Tiffin H."/>
            <person name="Waite C.N."/>
            <person name="Davies K.M."/>
            <person name="Grierson E.P."/>
            <person name="Laing W.A."/>
            <person name="Kirk R."/>
            <person name="Chen X."/>
            <person name="Wood M."/>
            <person name="Montefiori M."/>
            <person name="Brummell D.A."/>
            <person name="Schwinn K.E."/>
            <person name="Catanach A."/>
            <person name="Fullerton C."/>
            <person name="Li D."/>
            <person name="Meiyalaghan S."/>
            <person name="Nieuwenhuizen N."/>
            <person name="Read N."/>
            <person name="Prakash R."/>
            <person name="Hunter D."/>
            <person name="Zhang H."/>
            <person name="McKenzie M."/>
            <person name="Knabel M."/>
            <person name="Harris A."/>
            <person name="Allan A.C."/>
            <person name="Gleave A."/>
            <person name="Chen A."/>
            <person name="Janssen B.J."/>
            <person name="Plunkett B."/>
            <person name="Ampomah-Dwamena C."/>
            <person name="Voogd C."/>
            <person name="Leif D."/>
            <person name="Lafferty D."/>
            <person name="Souleyre E.J.F."/>
            <person name="Varkonyi-Gasic E."/>
            <person name="Gambi F."/>
            <person name="Hanley J."/>
            <person name="Yao J.L."/>
            <person name="Cheung J."/>
            <person name="David K.M."/>
            <person name="Warren B."/>
            <person name="Marsh K."/>
            <person name="Snowden K.C."/>
            <person name="Lin-Wang K."/>
            <person name="Brian L."/>
            <person name="Martinez-Sanchez M."/>
            <person name="Wang M."/>
            <person name="Ileperuma N."/>
            <person name="Macnee N."/>
            <person name="Campin R."/>
            <person name="McAtee P."/>
            <person name="Drummond R.S.M."/>
            <person name="Espley R.V."/>
            <person name="Ireland H.S."/>
            <person name="Wu R."/>
            <person name="Atkinson R.G."/>
            <person name="Karunairetnam S."/>
            <person name="Bulley S."/>
            <person name="Chunkath S."/>
            <person name="Hanley Z."/>
            <person name="Storey R."/>
            <person name="Thrimawithana A.H."/>
            <person name="Thomson S."/>
            <person name="David C."/>
            <person name="Testolin R."/>
            <person name="Huang H."/>
            <person name="Hellens R.P."/>
            <person name="Schaffer R.J."/>
        </authorList>
    </citation>
    <scope>NUCLEOTIDE SEQUENCE [LARGE SCALE GENOMIC DNA]</scope>
    <source>
        <strain evidence="8">cv. Red5</strain>
    </source>
</reference>
<dbReference type="InParanoid" id="A0A2R6RNJ0"/>
<dbReference type="Gramene" id="PSS31597">
    <property type="protein sequence ID" value="PSS31597"/>
    <property type="gene ID" value="CEY00_Acc04872"/>
</dbReference>
<dbReference type="Proteomes" id="UP000241394">
    <property type="component" value="Chromosome LG4"/>
</dbReference>
<evidence type="ECO:0000259" key="6">
    <source>
        <dbReference type="PROSITE" id="PS50888"/>
    </source>
</evidence>
<name>A0A2R6RNJ0_ACTCC</name>
<dbReference type="Gene3D" id="4.10.280.10">
    <property type="entry name" value="Helix-loop-helix DNA-binding domain"/>
    <property type="match status" value="1"/>
</dbReference>
<dbReference type="Pfam" id="PF23173">
    <property type="entry name" value="bHLH_SAC51"/>
    <property type="match status" value="1"/>
</dbReference>
<sequence length="364" mass="39917">MENDFGSWFQHQLSDWRSPNLKTLSPPFNVGQQNNIPARMSPCANVVSPNGNLPGFAFSGAPHFNASQQPNEPHGWFYCLPRFRQAFTPVQNSIFKAKISDGPCENHEVVTPNPAPECAQKRFIVFDQSGDQTTLMFSSGIATPVQCPTSFGPKFNGAYDLNKIELGNDRGMNHYGEPVLTDEYNENHGDDVGSDMHEDTEELNALLYSDDDDDAYDDSEDDEVASTGHSPGTMMADEKQELLEESAEVASFTGPTKRQKLFNGVYNVPSLMDTASSAKSKRCSDYEDDAESSCAEGKNQGLGEFGSLLGNKRTRKDKIRETVGILQSIIPGGKGKDAIVILDEAISYLRSLKHKAKALGVDTL</sequence>
<dbReference type="OrthoDB" id="777433at2759"/>
<dbReference type="CDD" id="cd18917">
    <property type="entry name" value="bHLH_AtSAC51_like"/>
    <property type="match status" value="1"/>
</dbReference>
<dbReference type="PANTHER" id="PTHR36066">
    <property type="entry name" value="TRANSCRIPTION FACTOR BHLH145"/>
    <property type="match status" value="1"/>
</dbReference>
<keyword evidence="2" id="KW-0805">Transcription regulation</keyword>
<keyword evidence="4" id="KW-0539">Nucleus</keyword>
<organism evidence="7 8">
    <name type="scientific">Actinidia chinensis var. chinensis</name>
    <name type="common">Chinese soft-hair kiwi</name>
    <dbReference type="NCBI Taxonomy" id="1590841"/>
    <lineage>
        <taxon>Eukaryota</taxon>
        <taxon>Viridiplantae</taxon>
        <taxon>Streptophyta</taxon>
        <taxon>Embryophyta</taxon>
        <taxon>Tracheophyta</taxon>
        <taxon>Spermatophyta</taxon>
        <taxon>Magnoliopsida</taxon>
        <taxon>eudicotyledons</taxon>
        <taxon>Gunneridae</taxon>
        <taxon>Pentapetalae</taxon>
        <taxon>asterids</taxon>
        <taxon>Ericales</taxon>
        <taxon>Actinidiaceae</taxon>
        <taxon>Actinidia</taxon>
    </lineage>
</organism>
<dbReference type="GO" id="GO:0046983">
    <property type="term" value="F:protein dimerization activity"/>
    <property type="evidence" value="ECO:0007669"/>
    <property type="project" value="InterPro"/>
</dbReference>
<feature type="region of interest" description="Disordered" evidence="5">
    <location>
        <begin position="210"/>
        <end position="233"/>
    </location>
</feature>
<comment type="subcellular location">
    <subcellularLocation>
        <location evidence="1">Nucleus</location>
    </subcellularLocation>
</comment>
<dbReference type="PROSITE" id="PS50888">
    <property type="entry name" value="BHLH"/>
    <property type="match status" value="1"/>
</dbReference>
<evidence type="ECO:0000313" key="7">
    <source>
        <dbReference type="EMBL" id="PSS31597.1"/>
    </source>
</evidence>
<evidence type="ECO:0000256" key="4">
    <source>
        <dbReference type="ARBA" id="ARBA00023242"/>
    </source>
</evidence>
<dbReference type="AlphaFoldDB" id="A0A2R6RNJ0"/>
<feature type="compositionally biased region" description="Acidic residues" evidence="5">
    <location>
        <begin position="210"/>
        <end position="224"/>
    </location>
</feature>
<gene>
    <name evidence="7" type="ORF">CEY00_Acc04872</name>
</gene>
<dbReference type="InterPro" id="IPR037546">
    <property type="entry name" value="SAC51-like"/>
</dbReference>
<evidence type="ECO:0000256" key="1">
    <source>
        <dbReference type="ARBA" id="ARBA00004123"/>
    </source>
</evidence>